<comment type="caution">
    <text evidence="1">The sequence shown here is derived from an EMBL/GenBank/DDBJ whole genome shotgun (WGS) entry which is preliminary data.</text>
</comment>
<accession>A0A7V5H4D2</accession>
<dbReference type="EMBL" id="DRTD01000567">
    <property type="protein sequence ID" value="HHE55634.1"/>
    <property type="molecule type" value="Genomic_DNA"/>
</dbReference>
<name>A0A7V5H4D2_CALAY</name>
<dbReference type="Proteomes" id="UP000886111">
    <property type="component" value="Unassembled WGS sequence"/>
</dbReference>
<gene>
    <name evidence="1" type="ORF">ENL21_07620</name>
</gene>
<reference evidence="1" key="1">
    <citation type="journal article" date="2020" name="mSystems">
        <title>Genome- and Community-Level Interaction Insights into Carbon Utilization and Element Cycling Functions of Hydrothermarchaeota in Hydrothermal Sediment.</title>
        <authorList>
            <person name="Zhou Z."/>
            <person name="Liu Y."/>
            <person name="Xu W."/>
            <person name="Pan J."/>
            <person name="Luo Z.H."/>
            <person name="Li M."/>
        </authorList>
    </citation>
    <scope>NUCLEOTIDE SEQUENCE [LARGE SCALE GENOMIC DNA]</scope>
    <source>
        <strain evidence="1">HyVt-76</strain>
    </source>
</reference>
<proteinExistence type="predicted"/>
<organism evidence="1">
    <name type="scientific">Caldithrix abyssi</name>
    <dbReference type="NCBI Taxonomy" id="187145"/>
    <lineage>
        <taxon>Bacteria</taxon>
        <taxon>Pseudomonadati</taxon>
        <taxon>Calditrichota</taxon>
        <taxon>Calditrichia</taxon>
        <taxon>Calditrichales</taxon>
        <taxon>Calditrichaceae</taxon>
        <taxon>Caldithrix</taxon>
    </lineage>
</organism>
<evidence type="ECO:0000313" key="1">
    <source>
        <dbReference type="EMBL" id="HHE55634.1"/>
    </source>
</evidence>
<dbReference type="AlphaFoldDB" id="A0A7V5H4D2"/>
<protein>
    <submittedName>
        <fullName evidence="1">Uncharacterized protein</fullName>
    </submittedName>
</protein>
<sequence>MACHPLKIPKSNSSFYPYHFENIEVQLVKIQYRFNPRAPITRNSDYEYIPDSLIYRARIVLKFYPDTLIWNKPVLMVIDTQNKSYNLWFNENEAQLGNTTKRIFTFTFKTGVKLPWARFTLGVPATEEMSYIPDYQNIFRSRELNLPNELYQPVQ</sequence>